<keyword evidence="5" id="KW-1185">Reference proteome</keyword>
<feature type="transmembrane region" description="Helical" evidence="2">
    <location>
        <begin position="71"/>
        <end position="93"/>
    </location>
</feature>
<evidence type="ECO:0000313" key="5">
    <source>
        <dbReference type="Proteomes" id="UP001356427"/>
    </source>
</evidence>
<feature type="signal peptide" evidence="3">
    <location>
        <begin position="1"/>
        <end position="24"/>
    </location>
</feature>
<evidence type="ECO:0000313" key="4">
    <source>
        <dbReference type="EMBL" id="KAK6305332.1"/>
    </source>
</evidence>
<name>A0AAN8QXR4_9TELE</name>
<proteinExistence type="predicted"/>
<keyword evidence="3" id="KW-0732">Signal</keyword>
<keyword evidence="2" id="KW-1133">Transmembrane helix</keyword>
<gene>
    <name evidence="4" type="ORF">J4Q44_G00241120</name>
</gene>
<dbReference type="AlphaFoldDB" id="A0AAN8QXR4"/>
<feature type="region of interest" description="Disordered" evidence="1">
    <location>
        <begin position="199"/>
        <end position="256"/>
    </location>
</feature>
<evidence type="ECO:0000256" key="3">
    <source>
        <dbReference type="SAM" id="SignalP"/>
    </source>
</evidence>
<accession>A0AAN8QXR4</accession>
<keyword evidence="2" id="KW-0472">Membrane</keyword>
<feature type="transmembrane region" description="Helical" evidence="2">
    <location>
        <begin position="176"/>
        <end position="195"/>
    </location>
</feature>
<protein>
    <submittedName>
        <fullName evidence="4">Uncharacterized protein</fullName>
    </submittedName>
</protein>
<organism evidence="4 5">
    <name type="scientific">Coregonus suidteri</name>
    <dbReference type="NCBI Taxonomy" id="861788"/>
    <lineage>
        <taxon>Eukaryota</taxon>
        <taxon>Metazoa</taxon>
        <taxon>Chordata</taxon>
        <taxon>Craniata</taxon>
        <taxon>Vertebrata</taxon>
        <taxon>Euteleostomi</taxon>
        <taxon>Actinopterygii</taxon>
        <taxon>Neopterygii</taxon>
        <taxon>Teleostei</taxon>
        <taxon>Protacanthopterygii</taxon>
        <taxon>Salmoniformes</taxon>
        <taxon>Salmonidae</taxon>
        <taxon>Coregoninae</taxon>
        <taxon>Coregonus</taxon>
    </lineage>
</organism>
<evidence type="ECO:0000256" key="2">
    <source>
        <dbReference type="SAM" id="Phobius"/>
    </source>
</evidence>
<dbReference type="Proteomes" id="UP001356427">
    <property type="component" value="Unassembled WGS sequence"/>
</dbReference>
<keyword evidence="2" id="KW-0812">Transmembrane</keyword>
<sequence length="353" mass="36770">MTLSMSPAAVCQCFTLVSLCTSIADPNWIQVMNNTDPGGKQLIYGVAFILQAAQNLTDTGPLGGVNGWGVWLLYALAALCYSAVLLSSSSFLLDFLGTGMSHPRLVVSLHISTVVLLLSVLGVCGACLYIIYCNLQEGKFGPLWEWVEGWTWPGSGSRSQGGGGATAMKPYPGESFYITMLGLLFSCLAGVISLSGPGDPTSTQRDYTAVVEGDDSDTEPLTPREQGVGQSDGEEGAGDALPELTQGERLQPPSIGATRVGLGYTAAPPSVPICEPRIGQLAEEQWGDIIRLHSALSVLLLPLICVSTGAASLPSIMAHVERGGLIEGGRPQGMGIVASGAFSSTTTSSGQQQ</sequence>
<feature type="transmembrane region" description="Helical" evidence="2">
    <location>
        <begin position="105"/>
        <end position="132"/>
    </location>
</feature>
<reference evidence="4 5" key="1">
    <citation type="submission" date="2021-04" db="EMBL/GenBank/DDBJ databases">
        <authorList>
            <person name="De Guttry C."/>
            <person name="Zahm M."/>
            <person name="Klopp C."/>
            <person name="Cabau C."/>
            <person name="Louis A."/>
            <person name="Berthelot C."/>
            <person name="Parey E."/>
            <person name="Roest Crollius H."/>
            <person name="Montfort J."/>
            <person name="Robinson-Rechavi M."/>
            <person name="Bucao C."/>
            <person name="Bouchez O."/>
            <person name="Gislard M."/>
            <person name="Lluch J."/>
            <person name="Milhes M."/>
            <person name="Lampietro C."/>
            <person name="Lopez Roques C."/>
            <person name="Donnadieu C."/>
            <person name="Braasch I."/>
            <person name="Desvignes T."/>
            <person name="Postlethwait J."/>
            <person name="Bobe J."/>
            <person name="Wedekind C."/>
            <person name="Guiguen Y."/>
        </authorList>
    </citation>
    <scope>NUCLEOTIDE SEQUENCE [LARGE SCALE GENOMIC DNA]</scope>
    <source>
        <strain evidence="4">Cs_M1</strain>
        <tissue evidence="4">Blood</tissue>
    </source>
</reference>
<feature type="chain" id="PRO_5043041365" evidence="3">
    <location>
        <begin position="25"/>
        <end position="353"/>
    </location>
</feature>
<evidence type="ECO:0000256" key="1">
    <source>
        <dbReference type="SAM" id="MobiDB-lite"/>
    </source>
</evidence>
<dbReference type="EMBL" id="JAGTTL010000022">
    <property type="protein sequence ID" value="KAK6305332.1"/>
    <property type="molecule type" value="Genomic_DNA"/>
</dbReference>
<comment type="caution">
    <text evidence="4">The sequence shown here is derived from an EMBL/GenBank/DDBJ whole genome shotgun (WGS) entry which is preliminary data.</text>
</comment>